<name>A0ABT9UUW2_9FIRM</name>
<keyword evidence="1" id="KW-0812">Transmembrane</keyword>
<proteinExistence type="predicted"/>
<evidence type="ECO:0000313" key="2">
    <source>
        <dbReference type="EMBL" id="MDQ0150103.1"/>
    </source>
</evidence>
<feature type="transmembrane region" description="Helical" evidence="1">
    <location>
        <begin position="6"/>
        <end position="31"/>
    </location>
</feature>
<dbReference type="Proteomes" id="UP001228504">
    <property type="component" value="Unassembled WGS sequence"/>
</dbReference>
<sequence>MINTKLIFYIFLLIIVIFLIIYFFIGMLTFFKQKFNSLSMYLFLNEDTISFLKERNDLNYKYLNIIIVVQTILIISILIAFIYFFKNFNDRTINYILIIFLFILRYSSNKIIKNMGLWH</sequence>
<accession>A0ABT9UUW2</accession>
<feature type="transmembrane region" description="Helical" evidence="1">
    <location>
        <begin position="62"/>
        <end position="85"/>
    </location>
</feature>
<evidence type="ECO:0000256" key="1">
    <source>
        <dbReference type="SAM" id="Phobius"/>
    </source>
</evidence>
<organism evidence="2 3">
    <name type="scientific">Eubacterium multiforme</name>
    <dbReference type="NCBI Taxonomy" id="83339"/>
    <lineage>
        <taxon>Bacteria</taxon>
        <taxon>Bacillati</taxon>
        <taxon>Bacillota</taxon>
        <taxon>Clostridia</taxon>
        <taxon>Eubacteriales</taxon>
        <taxon>Eubacteriaceae</taxon>
        <taxon>Eubacterium</taxon>
    </lineage>
</organism>
<gene>
    <name evidence="2" type="ORF">J2S18_002039</name>
</gene>
<keyword evidence="1" id="KW-0472">Membrane</keyword>
<keyword evidence="1" id="KW-1133">Transmembrane helix</keyword>
<keyword evidence="3" id="KW-1185">Reference proteome</keyword>
<reference evidence="2 3" key="1">
    <citation type="submission" date="2023-07" db="EMBL/GenBank/DDBJ databases">
        <title>Genomic Encyclopedia of Type Strains, Phase IV (KMG-IV): sequencing the most valuable type-strain genomes for metagenomic binning, comparative biology and taxonomic classification.</title>
        <authorList>
            <person name="Goeker M."/>
        </authorList>
    </citation>
    <scope>NUCLEOTIDE SEQUENCE [LARGE SCALE GENOMIC DNA]</scope>
    <source>
        <strain evidence="2 3">DSM 20694</strain>
    </source>
</reference>
<dbReference type="EMBL" id="JAUSUF010000006">
    <property type="protein sequence ID" value="MDQ0150103.1"/>
    <property type="molecule type" value="Genomic_DNA"/>
</dbReference>
<evidence type="ECO:0000313" key="3">
    <source>
        <dbReference type="Proteomes" id="UP001228504"/>
    </source>
</evidence>
<comment type="caution">
    <text evidence="2">The sequence shown here is derived from an EMBL/GenBank/DDBJ whole genome shotgun (WGS) entry which is preliminary data.</text>
</comment>
<feature type="transmembrane region" description="Helical" evidence="1">
    <location>
        <begin position="91"/>
        <end position="108"/>
    </location>
</feature>
<protein>
    <submittedName>
        <fullName evidence="2">Membrane-associated HD superfamily phosphohydrolase</fullName>
    </submittedName>
</protein>